<evidence type="ECO:0000313" key="2">
    <source>
        <dbReference type="Proteomes" id="UP000234323"/>
    </source>
</evidence>
<accession>A0A2I1G7U6</accession>
<comment type="caution">
    <text evidence="1">The sequence shown here is derived from an EMBL/GenBank/DDBJ whole genome shotgun (WGS) entry which is preliminary data.</text>
</comment>
<keyword evidence="2" id="KW-1185">Reference proteome</keyword>
<reference evidence="1 2" key="1">
    <citation type="submission" date="2015-10" db="EMBL/GenBank/DDBJ databases">
        <title>Genome analyses suggest a sexual origin of heterokaryosis in a supposedly ancient asexual fungus.</title>
        <authorList>
            <person name="Ropars J."/>
            <person name="Sedzielewska K."/>
            <person name="Noel J."/>
            <person name="Charron P."/>
            <person name="Farinelli L."/>
            <person name="Marton T."/>
            <person name="Kruger M."/>
            <person name="Pelin A."/>
            <person name="Brachmann A."/>
            <person name="Corradi N."/>
        </authorList>
    </citation>
    <scope>NUCLEOTIDE SEQUENCE [LARGE SCALE GENOMIC DNA]</scope>
    <source>
        <strain evidence="1 2">A4</strain>
    </source>
</reference>
<dbReference type="Proteomes" id="UP000234323">
    <property type="component" value="Unassembled WGS sequence"/>
</dbReference>
<proteinExistence type="predicted"/>
<dbReference type="AlphaFoldDB" id="A0A2I1G7U6"/>
<name>A0A2I1G7U6_9GLOM</name>
<organism evidence="1 2">
    <name type="scientific">Rhizophagus irregularis</name>
    <dbReference type="NCBI Taxonomy" id="588596"/>
    <lineage>
        <taxon>Eukaryota</taxon>
        <taxon>Fungi</taxon>
        <taxon>Fungi incertae sedis</taxon>
        <taxon>Mucoromycota</taxon>
        <taxon>Glomeromycotina</taxon>
        <taxon>Glomeromycetes</taxon>
        <taxon>Glomerales</taxon>
        <taxon>Glomeraceae</taxon>
        <taxon>Rhizophagus</taxon>
    </lineage>
</organism>
<dbReference type="EMBL" id="LLXI01000213">
    <property type="protein sequence ID" value="PKY42717.1"/>
    <property type="molecule type" value="Genomic_DNA"/>
</dbReference>
<protein>
    <submittedName>
        <fullName evidence="1">Uncharacterized protein</fullName>
    </submittedName>
</protein>
<gene>
    <name evidence="1" type="ORF">RhiirA4_456572</name>
</gene>
<sequence length="81" mass="9512">MSQLVTEDNRLKIWSQVTKLANRSSKGVVERGWENFEKMFNEEAKELIIMDKRMEIIGKICNDEKYHCGNLVKNDKGKEVH</sequence>
<evidence type="ECO:0000313" key="1">
    <source>
        <dbReference type="EMBL" id="PKY42717.1"/>
    </source>
</evidence>